<keyword evidence="5" id="KW-1185">Reference proteome</keyword>
<evidence type="ECO:0000313" key="4">
    <source>
        <dbReference type="EMBL" id="MBZ6077347.1"/>
    </source>
</evidence>
<keyword evidence="1 4" id="KW-0808">Transferase</keyword>
<dbReference type="SUPFAM" id="SSF53756">
    <property type="entry name" value="UDP-Glycosyltransferase/glycogen phosphorylase"/>
    <property type="match status" value="1"/>
</dbReference>
<gene>
    <name evidence="4" type="ORF">K9B37_13780</name>
</gene>
<evidence type="ECO:0000259" key="2">
    <source>
        <dbReference type="Pfam" id="PF00534"/>
    </source>
</evidence>
<sequence length="405" mass="45985">MKFVFVHQNFPGQFGRIAKALVQDGHDVVALGTVRECTLPGIRYVPYDAVPGPDDAPFQNRYSPVVPRLRRAYGAANRARQMAEQGFYPDVVVVNTGWGENLFLKDVWPDAKHVAYFEYYYAAKGQDLDFDPEFPVTNQEVIWRLRAKNAMQLGALDAADLAVAPTYYQRNTFPAYLRDRIAVIHDGIDARNLNPNPKVSLRLGADGPLLNRDIPVVTYVSRNIEPMRGSHIFFRGLPEMLKIDPKLRVVVIGGKGNSYSGQAPGGKTWFDLFRERIKGEVDWSRVHFVGNLPYDQFVKVLQVSSAHVYMTYPFVLSWSSIEAMALECRMVVSDTEPVREIITEGVNGRLFDFFDHKALVERVRETLKDKARSAEMAREGRRIALERYDFQSVCLPKWQAFLGAS</sequence>
<proteinExistence type="predicted"/>
<dbReference type="GO" id="GO:0016757">
    <property type="term" value="F:glycosyltransferase activity"/>
    <property type="evidence" value="ECO:0007669"/>
    <property type="project" value="UniProtKB-KW"/>
</dbReference>
<dbReference type="Pfam" id="PF12000">
    <property type="entry name" value="Glyco_trans_4_3"/>
    <property type="match status" value="1"/>
</dbReference>
<dbReference type="EMBL" id="JAIRBM010000009">
    <property type="protein sequence ID" value="MBZ6077347.1"/>
    <property type="molecule type" value="Genomic_DNA"/>
</dbReference>
<reference evidence="4 5" key="1">
    <citation type="submission" date="2021-09" db="EMBL/GenBank/DDBJ databases">
        <title>The complete genome sequence of a new microorganism.</title>
        <authorList>
            <person name="Zi Z."/>
        </authorList>
    </citation>
    <scope>NUCLEOTIDE SEQUENCE [LARGE SCALE GENOMIC DNA]</scope>
    <source>
        <strain evidence="4 5">WGZ8</strain>
    </source>
</reference>
<evidence type="ECO:0000313" key="5">
    <source>
        <dbReference type="Proteomes" id="UP000704176"/>
    </source>
</evidence>
<dbReference type="InterPro" id="IPR022623">
    <property type="entry name" value="Glyco_trans_4"/>
</dbReference>
<dbReference type="InterPro" id="IPR001296">
    <property type="entry name" value="Glyco_trans_1"/>
</dbReference>
<name>A0ABS7VQQ1_9HYPH</name>
<comment type="caution">
    <text evidence="4">The sequence shown here is derived from an EMBL/GenBank/DDBJ whole genome shotgun (WGS) entry which is preliminary data.</text>
</comment>
<feature type="domain" description="Glycosyl transferase family 1" evidence="2">
    <location>
        <begin position="215"/>
        <end position="381"/>
    </location>
</feature>
<evidence type="ECO:0000256" key="1">
    <source>
        <dbReference type="ARBA" id="ARBA00022679"/>
    </source>
</evidence>
<dbReference type="Gene3D" id="3.40.50.2000">
    <property type="entry name" value="Glycogen Phosphorylase B"/>
    <property type="match status" value="2"/>
</dbReference>
<feature type="domain" description="Glycosyl transferase family 4" evidence="3">
    <location>
        <begin position="25"/>
        <end position="191"/>
    </location>
</feature>
<dbReference type="PANTHER" id="PTHR46401">
    <property type="entry name" value="GLYCOSYLTRANSFERASE WBBK-RELATED"/>
    <property type="match status" value="1"/>
</dbReference>
<dbReference type="RefSeq" id="WP_224313701.1">
    <property type="nucleotide sequence ID" value="NZ_JAIRBM010000009.1"/>
</dbReference>
<dbReference type="Proteomes" id="UP000704176">
    <property type="component" value="Unassembled WGS sequence"/>
</dbReference>
<dbReference type="Pfam" id="PF00534">
    <property type="entry name" value="Glycos_transf_1"/>
    <property type="match status" value="1"/>
</dbReference>
<accession>A0ABS7VQQ1</accession>
<dbReference type="EC" id="2.4.-.-" evidence="4"/>
<evidence type="ECO:0000259" key="3">
    <source>
        <dbReference type="Pfam" id="PF12000"/>
    </source>
</evidence>
<organism evidence="4 5">
    <name type="scientific">Microvirga puerhi</name>
    <dbReference type="NCBI Taxonomy" id="2876078"/>
    <lineage>
        <taxon>Bacteria</taxon>
        <taxon>Pseudomonadati</taxon>
        <taxon>Pseudomonadota</taxon>
        <taxon>Alphaproteobacteria</taxon>
        <taxon>Hyphomicrobiales</taxon>
        <taxon>Methylobacteriaceae</taxon>
        <taxon>Microvirga</taxon>
    </lineage>
</organism>
<keyword evidence="4" id="KW-0328">Glycosyltransferase</keyword>
<dbReference type="PANTHER" id="PTHR46401:SF2">
    <property type="entry name" value="GLYCOSYLTRANSFERASE WBBK-RELATED"/>
    <property type="match status" value="1"/>
</dbReference>
<protein>
    <submittedName>
        <fullName evidence="4">Glycosyltransferase</fullName>
        <ecNumber evidence="4">2.4.-.-</ecNumber>
    </submittedName>
</protein>